<dbReference type="PROSITE" id="PS51819">
    <property type="entry name" value="VOC"/>
    <property type="match status" value="1"/>
</dbReference>
<evidence type="ECO:0000259" key="1">
    <source>
        <dbReference type="PROSITE" id="PS51819"/>
    </source>
</evidence>
<gene>
    <name evidence="2" type="ORF">K1W69_15990</name>
</gene>
<comment type="caution">
    <text evidence="2">The sequence shown here is derived from an EMBL/GenBank/DDBJ whole genome shotgun (WGS) entry which is preliminary data.</text>
</comment>
<reference evidence="2" key="1">
    <citation type="submission" date="2021-08" db="EMBL/GenBank/DDBJ databases">
        <title>Hoeflea bacterium WL0058 sp. nov., isolated from the sediment.</title>
        <authorList>
            <person name="Wang L."/>
            <person name="Zhang D."/>
        </authorList>
    </citation>
    <scope>NUCLEOTIDE SEQUENCE</scope>
    <source>
        <strain evidence="2">WL0058</strain>
    </source>
</reference>
<feature type="domain" description="VOC" evidence="1">
    <location>
        <begin position="15"/>
        <end position="164"/>
    </location>
</feature>
<sequence length="288" mass="31300">MKAQDMTDKETLIPELDHVVVMVHGDLDASVEQYAAMGFDLTPRGHHSLGSSNNLAIFQNNYLELLGFEAGKKLLRPELMETPRGLASVVWRCPDLDAVVSRLDETGLKIEDPTHFVRPVETGEGTFDAAFAVINFPKKGFAEGRSFFCHHKTPQYVWREEWQGHPNTALDVSEYVFAGGAPEETLAMFDTFFGPGVMKPVDGGMAMEAGAGQVVALTAEAGKARFGDAVSIIPEEGEARMIALSVRCKSLDAARKALTDGGVPFEDLGARLRVGEDAAFGLAIEFHE</sequence>
<dbReference type="SUPFAM" id="SSF54593">
    <property type="entry name" value="Glyoxalase/Bleomycin resistance protein/Dihydroxybiphenyl dioxygenase"/>
    <property type="match status" value="1"/>
</dbReference>
<dbReference type="InterPro" id="IPR037523">
    <property type="entry name" value="VOC_core"/>
</dbReference>
<dbReference type="Pfam" id="PF13468">
    <property type="entry name" value="Glyoxalase_3"/>
    <property type="match status" value="1"/>
</dbReference>
<dbReference type="Gene3D" id="3.10.180.10">
    <property type="entry name" value="2,3-Dihydroxybiphenyl 1,2-Dioxygenase, domain 1"/>
    <property type="match status" value="1"/>
</dbReference>
<dbReference type="InterPro" id="IPR029068">
    <property type="entry name" value="Glyas_Bleomycin-R_OHBP_Dase"/>
</dbReference>
<dbReference type="AlphaFoldDB" id="A0AAE2ZQM7"/>
<dbReference type="PANTHER" id="PTHR40265">
    <property type="entry name" value="BLL2707 PROTEIN"/>
    <property type="match status" value="1"/>
</dbReference>
<name>A0AAE2ZQM7_9HYPH</name>
<accession>A0AAE2ZQM7</accession>
<dbReference type="Proteomes" id="UP001196509">
    <property type="component" value="Unassembled WGS sequence"/>
</dbReference>
<protein>
    <submittedName>
        <fullName evidence="2">VOC family protein</fullName>
    </submittedName>
</protein>
<dbReference type="InterPro" id="IPR025870">
    <property type="entry name" value="Glyoxalase-like_dom"/>
</dbReference>
<organism evidence="2 3">
    <name type="scientific">Flavimaribacter sediminis</name>
    <dbReference type="NCBI Taxonomy" id="2865987"/>
    <lineage>
        <taxon>Bacteria</taxon>
        <taxon>Pseudomonadati</taxon>
        <taxon>Pseudomonadota</taxon>
        <taxon>Alphaproteobacteria</taxon>
        <taxon>Hyphomicrobiales</taxon>
        <taxon>Rhizobiaceae</taxon>
        <taxon>Flavimaribacter</taxon>
    </lineage>
</organism>
<dbReference type="EMBL" id="JAICBX010000003">
    <property type="protein sequence ID" value="MBW8638698.1"/>
    <property type="molecule type" value="Genomic_DNA"/>
</dbReference>
<evidence type="ECO:0000313" key="2">
    <source>
        <dbReference type="EMBL" id="MBW8638698.1"/>
    </source>
</evidence>
<proteinExistence type="predicted"/>
<evidence type="ECO:0000313" key="3">
    <source>
        <dbReference type="Proteomes" id="UP001196509"/>
    </source>
</evidence>
<keyword evidence="3" id="KW-1185">Reference proteome</keyword>
<dbReference type="PANTHER" id="PTHR40265:SF1">
    <property type="entry name" value="GLYOXALASE-LIKE DOMAIN-CONTAINING PROTEIN"/>
    <property type="match status" value="1"/>
</dbReference>